<comment type="subcellular location">
    <subcellularLocation>
        <location evidence="1">Cell membrane</location>
        <topology evidence="1">Multi-pass membrane protein</topology>
    </subcellularLocation>
</comment>
<dbReference type="SUPFAM" id="SSF90123">
    <property type="entry name" value="ABC transporter transmembrane region"/>
    <property type="match status" value="1"/>
</dbReference>
<dbReference type="NCBIfam" id="TIGR02857">
    <property type="entry name" value="CydD"/>
    <property type="match status" value="1"/>
</dbReference>
<evidence type="ECO:0000256" key="1">
    <source>
        <dbReference type="ARBA" id="ARBA00004651"/>
    </source>
</evidence>
<feature type="domain" description="ABC transporter" evidence="8">
    <location>
        <begin position="336"/>
        <end position="541"/>
    </location>
</feature>
<protein>
    <recommendedName>
        <fullName evidence="12">Thiol reductant ABC exporter subunit CydD</fullName>
    </recommendedName>
</protein>
<keyword evidence="6 7" id="KW-0472">Membrane</keyword>
<dbReference type="Gene3D" id="3.40.50.300">
    <property type="entry name" value="P-loop containing nucleotide triphosphate hydrolases"/>
    <property type="match status" value="1"/>
</dbReference>
<feature type="transmembrane region" description="Helical" evidence="7">
    <location>
        <begin position="21"/>
        <end position="45"/>
    </location>
</feature>
<accession>A0A8H9FUJ1</accession>
<dbReference type="Gene3D" id="1.20.1560.10">
    <property type="entry name" value="ABC transporter type 1, transmembrane domain"/>
    <property type="match status" value="1"/>
</dbReference>
<dbReference type="RefSeq" id="WP_035946328.1">
    <property type="nucleotide sequence ID" value="NZ_BMEA01000001.1"/>
</dbReference>
<reference evidence="10" key="1">
    <citation type="journal article" date="2014" name="Int. J. Syst. Evol. Microbiol.">
        <title>Complete genome sequence of Corynebacterium casei LMG S-19264T (=DSM 44701T), isolated from a smear-ripened cheese.</title>
        <authorList>
            <consortium name="US DOE Joint Genome Institute (JGI-PGF)"/>
            <person name="Walter F."/>
            <person name="Albersmeier A."/>
            <person name="Kalinowski J."/>
            <person name="Ruckert C."/>
        </authorList>
    </citation>
    <scope>NUCLEOTIDE SEQUENCE</scope>
    <source>
        <strain evidence="10">CGMCC 1.10749</strain>
    </source>
</reference>
<dbReference type="Pfam" id="PF00664">
    <property type="entry name" value="ABC_membrane"/>
    <property type="match status" value="1"/>
</dbReference>
<dbReference type="PANTHER" id="PTHR24221">
    <property type="entry name" value="ATP-BINDING CASSETTE SUB-FAMILY B"/>
    <property type="match status" value="1"/>
</dbReference>
<evidence type="ECO:0000256" key="7">
    <source>
        <dbReference type="SAM" id="Phobius"/>
    </source>
</evidence>
<evidence type="ECO:0000313" key="10">
    <source>
        <dbReference type="EMBL" id="GGB77631.1"/>
    </source>
</evidence>
<dbReference type="InterPro" id="IPR003439">
    <property type="entry name" value="ABC_transporter-like_ATP-bd"/>
</dbReference>
<proteinExistence type="predicted"/>
<dbReference type="GO" id="GO:0042883">
    <property type="term" value="P:cysteine transport"/>
    <property type="evidence" value="ECO:0007669"/>
    <property type="project" value="InterPro"/>
</dbReference>
<feature type="transmembrane region" description="Helical" evidence="7">
    <location>
        <begin position="57"/>
        <end position="74"/>
    </location>
</feature>
<dbReference type="InterPro" id="IPR011527">
    <property type="entry name" value="ABC1_TM_dom"/>
</dbReference>
<feature type="domain" description="ABC transmembrane type-1" evidence="9">
    <location>
        <begin position="20"/>
        <end position="297"/>
    </location>
</feature>
<dbReference type="InterPro" id="IPR036640">
    <property type="entry name" value="ABC1_TM_sf"/>
</dbReference>
<dbReference type="PANTHER" id="PTHR24221:SF590">
    <property type="entry name" value="COMPONENT LINKED WITH THE ASSEMBLY OF CYTOCHROME' TRANSPORT TRANSMEMBRANE ATP-BINDING PROTEIN ABC TRANSPORTER CYDD-RELATED"/>
    <property type="match status" value="1"/>
</dbReference>
<dbReference type="InterPro" id="IPR003593">
    <property type="entry name" value="AAA+_ATPase"/>
</dbReference>
<dbReference type="PROSITE" id="PS50929">
    <property type="entry name" value="ABC_TM1F"/>
    <property type="match status" value="1"/>
</dbReference>
<evidence type="ECO:0000256" key="5">
    <source>
        <dbReference type="ARBA" id="ARBA00022989"/>
    </source>
</evidence>
<evidence type="ECO:0000259" key="8">
    <source>
        <dbReference type="PROSITE" id="PS50893"/>
    </source>
</evidence>
<reference evidence="10" key="2">
    <citation type="submission" date="2020-09" db="EMBL/GenBank/DDBJ databases">
        <authorList>
            <person name="Sun Q."/>
            <person name="Zhou Y."/>
        </authorList>
    </citation>
    <scope>NUCLEOTIDE SEQUENCE</scope>
    <source>
        <strain evidence="10">CGMCC 1.10749</strain>
    </source>
</reference>
<dbReference type="InterPro" id="IPR039421">
    <property type="entry name" value="Type_1_exporter"/>
</dbReference>
<feature type="transmembrane region" description="Helical" evidence="7">
    <location>
        <begin position="155"/>
        <end position="173"/>
    </location>
</feature>
<comment type="caution">
    <text evidence="10">The sequence shown here is derived from an EMBL/GenBank/DDBJ whole genome shotgun (WGS) entry which is preliminary data.</text>
</comment>
<feature type="transmembrane region" description="Helical" evidence="7">
    <location>
        <begin position="234"/>
        <end position="259"/>
    </location>
</feature>
<keyword evidence="2 7" id="KW-0812">Transmembrane</keyword>
<gene>
    <name evidence="10" type="ORF">GCM10011314_16600</name>
</gene>
<evidence type="ECO:0000256" key="3">
    <source>
        <dbReference type="ARBA" id="ARBA00022741"/>
    </source>
</evidence>
<dbReference type="PROSITE" id="PS50893">
    <property type="entry name" value="ABC_TRANSPORTER_2"/>
    <property type="match status" value="1"/>
</dbReference>
<dbReference type="PROSITE" id="PS00211">
    <property type="entry name" value="ABC_TRANSPORTER_1"/>
    <property type="match status" value="1"/>
</dbReference>
<dbReference type="Pfam" id="PF00005">
    <property type="entry name" value="ABC_tran"/>
    <property type="match status" value="1"/>
</dbReference>
<dbReference type="Proteomes" id="UP000628079">
    <property type="component" value="Unassembled WGS sequence"/>
</dbReference>
<dbReference type="CDD" id="cd18584">
    <property type="entry name" value="ABC_6TM_AarD_CydD"/>
    <property type="match status" value="1"/>
</dbReference>
<dbReference type="GO" id="GO:0005886">
    <property type="term" value="C:plasma membrane"/>
    <property type="evidence" value="ECO:0007669"/>
    <property type="project" value="UniProtKB-SubCell"/>
</dbReference>
<organism evidence="10 11">
    <name type="scientific">Knoellia flava</name>
    <dbReference type="NCBI Taxonomy" id="913969"/>
    <lineage>
        <taxon>Bacteria</taxon>
        <taxon>Bacillati</taxon>
        <taxon>Actinomycetota</taxon>
        <taxon>Actinomycetes</taxon>
        <taxon>Micrococcales</taxon>
        <taxon>Intrasporangiaceae</taxon>
        <taxon>Knoellia</taxon>
    </lineage>
</organism>
<evidence type="ECO:0000256" key="2">
    <source>
        <dbReference type="ARBA" id="ARBA00022692"/>
    </source>
</evidence>
<dbReference type="SUPFAM" id="SSF52540">
    <property type="entry name" value="P-loop containing nucleoside triphosphate hydrolases"/>
    <property type="match status" value="1"/>
</dbReference>
<dbReference type="GO" id="GO:0005524">
    <property type="term" value="F:ATP binding"/>
    <property type="evidence" value="ECO:0007669"/>
    <property type="project" value="UniProtKB-KW"/>
</dbReference>
<dbReference type="SMART" id="SM00382">
    <property type="entry name" value="AAA"/>
    <property type="match status" value="1"/>
</dbReference>
<sequence>MRPFDPRLLRAAPELRRPVAALTVVAALQGVAAIGLAFALARLVVDVVSGGDWQRSGVWVVGAFAARAVLAALVDRVGASASHRVSSGLRRRLLARWLAAPAESRPDPERASTLAVQGASAVEPYAARFLPALVAGVVVPFLAVGALVLVDPLSALVVVLTLPLLPLFAALIGRETEDDTRSRWRALEQLAGHFGDVMRGLPTLVSYGRARRQVEVVGAVSAQHRTATMRTLRVAFLSSSALELLASISVAIVAVTVGLRLTHGSMTLEAGLLAILLAPEAYWPIRRVGAEFHAAADGATAVDAILTELAGATDCPDATSALGPKALPRVPSGQSVGVEGVGYAYPGSERLVLDSVSLEAGPGLTVVTGTSGVGKSTLLDLVAGLRVPTAGRVLLGGPVHYVTQRPFLPDGSIAEALRLGSATPPSDAELWSALDRVGLGTFVAGLPDGLGTALGDDGFGLSAGQRTRLALARALLSAAPVVLLDEPTAHLDAPSAATVRDVVRELARERCVVAVTHSADLVVVADEHVHLTAATLEAVPA</sequence>
<dbReference type="InterPro" id="IPR017871">
    <property type="entry name" value="ABC_transporter-like_CS"/>
</dbReference>
<dbReference type="AlphaFoldDB" id="A0A8H9FUJ1"/>
<evidence type="ECO:0000259" key="9">
    <source>
        <dbReference type="PROSITE" id="PS50929"/>
    </source>
</evidence>
<evidence type="ECO:0000256" key="6">
    <source>
        <dbReference type="ARBA" id="ARBA00023136"/>
    </source>
</evidence>
<dbReference type="InterPro" id="IPR027417">
    <property type="entry name" value="P-loop_NTPase"/>
</dbReference>
<keyword evidence="5 7" id="KW-1133">Transmembrane helix</keyword>
<evidence type="ECO:0000256" key="4">
    <source>
        <dbReference type="ARBA" id="ARBA00022840"/>
    </source>
</evidence>
<dbReference type="GO" id="GO:0140359">
    <property type="term" value="F:ABC-type transporter activity"/>
    <property type="evidence" value="ECO:0007669"/>
    <property type="project" value="InterPro"/>
</dbReference>
<evidence type="ECO:0000313" key="11">
    <source>
        <dbReference type="Proteomes" id="UP000628079"/>
    </source>
</evidence>
<dbReference type="InterPro" id="IPR014216">
    <property type="entry name" value="ABC_transptr_CydD"/>
</dbReference>
<evidence type="ECO:0008006" key="12">
    <source>
        <dbReference type="Google" id="ProtNLM"/>
    </source>
</evidence>
<dbReference type="GO" id="GO:0016887">
    <property type="term" value="F:ATP hydrolysis activity"/>
    <property type="evidence" value="ECO:0007669"/>
    <property type="project" value="InterPro"/>
</dbReference>
<name>A0A8H9FUJ1_9MICO</name>
<keyword evidence="4" id="KW-0067">ATP-binding</keyword>
<keyword evidence="3" id="KW-0547">Nucleotide-binding</keyword>
<feature type="transmembrane region" description="Helical" evidence="7">
    <location>
        <begin position="129"/>
        <end position="149"/>
    </location>
</feature>
<dbReference type="EMBL" id="BMEA01000001">
    <property type="protein sequence ID" value="GGB77631.1"/>
    <property type="molecule type" value="Genomic_DNA"/>
</dbReference>